<dbReference type="PANTHER" id="PTHR30204:SF93">
    <property type="entry name" value="HTH MERR-TYPE DOMAIN-CONTAINING PROTEIN"/>
    <property type="match status" value="1"/>
</dbReference>
<dbReference type="EMBL" id="JADQDK010000001">
    <property type="protein sequence ID" value="MBW0135695.1"/>
    <property type="molecule type" value="Genomic_DNA"/>
</dbReference>
<feature type="domain" description="HTH merR-type" evidence="2">
    <location>
        <begin position="22"/>
        <end position="91"/>
    </location>
</feature>
<sequence>MPAPGPAADPAPTTARSPSAATLQIGEVARRVDLSIRTIRHWEEVGLVTPSARSSGGFRLYSEEDVSLIRLLRFMKPLDLSLDQMRELLQIRELLAAGTANPSDRADALVWPRTSDTDADRSLLAAQLAEFADLADKRLEKLRGYVAEVEEFVGRLRDEVREGTSSPTEGDVRPTAAPQAPRGDRVG</sequence>
<dbReference type="PROSITE" id="PS00552">
    <property type="entry name" value="HTH_MERR_1"/>
    <property type="match status" value="1"/>
</dbReference>
<comment type="caution">
    <text evidence="3">The sequence shown here is derived from an EMBL/GenBank/DDBJ whole genome shotgun (WGS) entry which is preliminary data.</text>
</comment>
<dbReference type="PANTHER" id="PTHR30204">
    <property type="entry name" value="REDOX-CYCLING DRUG-SENSING TRANSCRIPTIONAL ACTIVATOR SOXR"/>
    <property type="match status" value="1"/>
</dbReference>
<gene>
    <name evidence="3" type="ORF">I4I81_15720</name>
</gene>
<dbReference type="CDD" id="cd00592">
    <property type="entry name" value="HTH_MerR-like"/>
    <property type="match status" value="1"/>
</dbReference>
<reference evidence="3 4" key="1">
    <citation type="submission" date="2020-11" db="EMBL/GenBank/DDBJ databases">
        <title>Pseudonocardia abyssalis sp. nov. and Pseudonocardia oceani sp. nov., description and phylogenomic analysis of two novel actinomycetes isolated from the deep Southern Ocean.</title>
        <authorList>
            <person name="Parra J."/>
        </authorList>
    </citation>
    <scope>NUCLEOTIDE SEQUENCE [LARGE SCALE GENOMIC DNA]</scope>
    <source>
        <strain evidence="3 4">KRD-168</strain>
    </source>
</reference>
<evidence type="ECO:0000313" key="3">
    <source>
        <dbReference type="EMBL" id="MBW0135695.1"/>
    </source>
</evidence>
<evidence type="ECO:0000313" key="4">
    <source>
        <dbReference type="Proteomes" id="UP000694287"/>
    </source>
</evidence>
<dbReference type="Pfam" id="PF13411">
    <property type="entry name" value="MerR_1"/>
    <property type="match status" value="1"/>
</dbReference>
<dbReference type="Proteomes" id="UP000694287">
    <property type="component" value="Unassembled WGS sequence"/>
</dbReference>
<dbReference type="InterPro" id="IPR047057">
    <property type="entry name" value="MerR_fam"/>
</dbReference>
<feature type="region of interest" description="Disordered" evidence="1">
    <location>
        <begin position="157"/>
        <end position="187"/>
    </location>
</feature>
<accession>A0ABS6UTV7</accession>
<evidence type="ECO:0000259" key="2">
    <source>
        <dbReference type="PROSITE" id="PS50937"/>
    </source>
</evidence>
<dbReference type="RefSeq" id="WP_218603164.1">
    <property type="nucleotide sequence ID" value="NZ_JADQDJ010000109.1"/>
</dbReference>
<organism evidence="3 4">
    <name type="scientific">Pseudonocardia abyssalis</name>
    <dbReference type="NCBI Taxonomy" id="2792008"/>
    <lineage>
        <taxon>Bacteria</taxon>
        <taxon>Bacillati</taxon>
        <taxon>Actinomycetota</taxon>
        <taxon>Actinomycetes</taxon>
        <taxon>Pseudonocardiales</taxon>
        <taxon>Pseudonocardiaceae</taxon>
        <taxon>Pseudonocardia</taxon>
    </lineage>
</organism>
<dbReference type="PROSITE" id="PS50937">
    <property type="entry name" value="HTH_MERR_2"/>
    <property type="match status" value="1"/>
</dbReference>
<name>A0ABS6UTV7_9PSEU</name>
<proteinExistence type="predicted"/>
<dbReference type="InterPro" id="IPR000551">
    <property type="entry name" value="MerR-type_HTH_dom"/>
</dbReference>
<keyword evidence="4" id="KW-1185">Reference proteome</keyword>
<evidence type="ECO:0000256" key="1">
    <source>
        <dbReference type="SAM" id="MobiDB-lite"/>
    </source>
</evidence>
<dbReference type="SMART" id="SM00422">
    <property type="entry name" value="HTH_MERR"/>
    <property type="match status" value="1"/>
</dbReference>
<protein>
    <submittedName>
        <fullName evidence="3">MerR family transcriptional regulator</fullName>
    </submittedName>
</protein>